<dbReference type="Pfam" id="PF01734">
    <property type="entry name" value="Patatin"/>
    <property type="match status" value="1"/>
</dbReference>
<reference evidence="6" key="1">
    <citation type="submission" date="2017-12" db="EMBL/GenBank/DDBJ databases">
        <title>Sequencing the genomes of 1000 Actinobacteria strains.</title>
        <authorList>
            <person name="Klenk H.-P."/>
        </authorList>
    </citation>
    <scope>NUCLEOTIDE SEQUENCE [LARGE SCALE GENOMIC DNA]</scope>
    <source>
        <strain evidence="6">DSM 44228</strain>
    </source>
</reference>
<feature type="transmembrane region" description="Helical" evidence="4">
    <location>
        <begin position="1106"/>
        <end position="1122"/>
    </location>
</feature>
<feature type="short sequence motif" description="GXSXG" evidence="2">
    <location>
        <begin position="79"/>
        <end position="83"/>
    </location>
</feature>
<evidence type="ECO:0000313" key="7">
    <source>
        <dbReference type="Proteomes" id="UP000233786"/>
    </source>
</evidence>
<sequence length="1184" mass="127342">MATAAGAENEQELRLALAMRGGASMAVWIGGAVAEINRVREAVADSRAPADGDSTGTHPWAALAKLSGYDSVAVDVLAGASAGGLNATLLSATLVYGMPFDRMREVWVRLGDVEAMSRPVPKFWQDRPPSLLEGDRYFRAQLADVITDNVPVGAERPGSQADLLLTATLLDPMLEQRFDGRSGPMLQERRTASFRFHHRGKAGDPLSDFGAGDDFAATVLRLAHAARSTSSFPFAFEPAQVRSSLGEPPDGEPNMVGLFSETAADPELPPFRVIDGGVLDNIPVTAAIDAITAAPADRPTHRWLLYLNPDPVASHGQRREPGLAVPVTATALKARLSQESLLADLDALDEHNRVVERTALRRKALFALLRTAPDDERASVLAQHVGAVAPDNAVVRAELDAQAVYRMLTEPSGTEDGKLLPPVVGDPLAEWSAQARTQLARRLSAGLGSGATTRVFDDARGLLTALQECLGWAWDIERWSPESREIGRCKSVLYRLRSFGEVLEGHADRYWINGAKLEPIVETAELDEWVQRVLRRRTRLQHRLPSPIRPLLGAVLRAVEEGEDFQRELAEFAGELMSIVESSGADAVPDDAGVDAVAEARAVLHRVADRLAAAAPPRQRVDEPQQIGYSLLERSDRRPETLRQLVVLTAPLDVGRVPGTRINLLRVVSDEQSPLPFTALRRAEAAPLQIADKIRGLDLGNFGAFLSAKWRANDWMWGRMDSAAALVRLLADPTRLAQRHGGSEELGDALQAIVSRPTAAELGDLGEEQARQWRGFLAEMWAKHAGEVRAELDALFANPDDEHALTETRRLLTERLQWTIAAGEVPFVASVSPGADPNGGGKPPLPSPAQLSSQVERYDVGRQRFADLGEPRALSMATRFGLLAYRAARPSGRGVLPWLGRRAMTLIKPLLMAIVYAFAAPRRAALLGFLAASAVTFTGIGLGSLPGTQILSAEQHDSAYQSSLVVSARPFPPGAAEAPMLALAFACPESGIGSDVACADSFSWFGGVPGNWLVVADFSGTSFGTGALLAMLFTVVFAAWSGWRLAHRFGRGLARWLPSTFIAAVLLAAEFWLFTTGFRLGPLGLALVAALLTWPAAAAYRTAARVGASVLTLLVFVGVLWLCEPNAFSGGGWIVLATGLTAYAHMVLVGTVDVLAPRPRRRADFAPKAPPRAMVPKAEVSDLV</sequence>
<keyword evidence="4" id="KW-1133">Transmembrane helix</keyword>
<dbReference type="NCBIfam" id="TIGR03607">
    <property type="entry name" value="patatin-like protein"/>
    <property type="match status" value="1"/>
</dbReference>
<evidence type="ECO:0000259" key="5">
    <source>
        <dbReference type="PROSITE" id="PS51635"/>
    </source>
</evidence>
<feature type="active site" description="Proton acceptor" evidence="2">
    <location>
        <position position="275"/>
    </location>
</feature>
<organism evidence="6 7">
    <name type="scientific">Saccharopolyspora spinosa</name>
    <dbReference type="NCBI Taxonomy" id="60894"/>
    <lineage>
        <taxon>Bacteria</taxon>
        <taxon>Bacillati</taxon>
        <taxon>Actinomycetota</taxon>
        <taxon>Actinomycetes</taxon>
        <taxon>Pseudonocardiales</taxon>
        <taxon>Pseudonocardiaceae</taxon>
        <taxon>Saccharopolyspora</taxon>
    </lineage>
</organism>
<feature type="domain" description="PNPLA" evidence="5">
    <location>
        <begin position="17"/>
        <end position="288"/>
    </location>
</feature>
<comment type="caution">
    <text evidence="2">Lacks conserved residue(s) required for the propagation of feature annotation.</text>
</comment>
<keyword evidence="1 2" id="KW-0443">Lipid metabolism</keyword>
<dbReference type="InterPro" id="IPR016035">
    <property type="entry name" value="Acyl_Trfase/lysoPLipase"/>
</dbReference>
<comment type="caution">
    <text evidence="6">The sequence shown here is derived from an EMBL/GenBank/DDBJ whole genome shotgun (WGS) entry which is preliminary data.</text>
</comment>
<feature type="short sequence motif" description="DGA/G" evidence="2">
    <location>
        <begin position="275"/>
        <end position="277"/>
    </location>
</feature>
<feature type="transmembrane region" description="Helical" evidence="4">
    <location>
        <begin position="898"/>
        <end position="919"/>
    </location>
</feature>
<accession>A0A2N3XUW3</accession>
<evidence type="ECO:0000256" key="4">
    <source>
        <dbReference type="SAM" id="Phobius"/>
    </source>
</evidence>
<dbReference type="GO" id="GO:0016787">
    <property type="term" value="F:hydrolase activity"/>
    <property type="evidence" value="ECO:0007669"/>
    <property type="project" value="UniProtKB-UniRule"/>
</dbReference>
<feature type="transmembrane region" description="Helical" evidence="4">
    <location>
        <begin position="1080"/>
        <end position="1099"/>
    </location>
</feature>
<dbReference type="AlphaFoldDB" id="A0A2N3XUW3"/>
<dbReference type="Gene3D" id="3.40.1090.10">
    <property type="entry name" value="Cytosolic phospholipase A2 catalytic domain"/>
    <property type="match status" value="1"/>
</dbReference>
<dbReference type="STRING" id="994479.GCA_000194155_01990"/>
<feature type="region of interest" description="Disordered" evidence="3">
    <location>
        <begin position="831"/>
        <end position="852"/>
    </location>
</feature>
<dbReference type="InterPro" id="IPR019894">
    <property type="entry name" value="Patatin-related_protein"/>
</dbReference>
<dbReference type="Proteomes" id="UP000233786">
    <property type="component" value="Unassembled WGS sequence"/>
</dbReference>
<evidence type="ECO:0000313" key="6">
    <source>
        <dbReference type="EMBL" id="PKW14473.1"/>
    </source>
</evidence>
<proteinExistence type="predicted"/>
<dbReference type="SUPFAM" id="SSF52151">
    <property type="entry name" value="FabD/lysophospholipase-like"/>
    <property type="match status" value="1"/>
</dbReference>
<dbReference type="Pfam" id="PF11856">
    <property type="entry name" value="DUF3376"/>
    <property type="match status" value="1"/>
</dbReference>
<feature type="transmembrane region" description="Helical" evidence="4">
    <location>
        <begin position="926"/>
        <end position="945"/>
    </location>
</feature>
<protein>
    <submittedName>
        <fullName evidence="6">Patatin-related protein</fullName>
    </submittedName>
</protein>
<dbReference type="EMBL" id="PJNB01000001">
    <property type="protein sequence ID" value="PKW14473.1"/>
    <property type="molecule type" value="Genomic_DNA"/>
</dbReference>
<feature type="transmembrane region" description="Helical" evidence="4">
    <location>
        <begin position="1022"/>
        <end position="1041"/>
    </location>
</feature>
<dbReference type="PROSITE" id="PS51635">
    <property type="entry name" value="PNPLA"/>
    <property type="match status" value="1"/>
</dbReference>
<feature type="transmembrane region" description="Helical" evidence="4">
    <location>
        <begin position="1053"/>
        <end position="1074"/>
    </location>
</feature>
<dbReference type="InterPro" id="IPR024282">
    <property type="entry name" value="DUF3376"/>
</dbReference>
<evidence type="ECO:0000256" key="1">
    <source>
        <dbReference type="ARBA" id="ARBA00023098"/>
    </source>
</evidence>
<keyword evidence="7" id="KW-1185">Reference proteome</keyword>
<feature type="active site" description="Nucleophile" evidence="2">
    <location>
        <position position="81"/>
    </location>
</feature>
<dbReference type="GO" id="GO:0016042">
    <property type="term" value="P:lipid catabolic process"/>
    <property type="evidence" value="ECO:0007669"/>
    <property type="project" value="UniProtKB-UniRule"/>
</dbReference>
<evidence type="ECO:0000256" key="2">
    <source>
        <dbReference type="PROSITE-ProRule" id="PRU01161"/>
    </source>
</evidence>
<evidence type="ECO:0000256" key="3">
    <source>
        <dbReference type="SAM" id="MobiDB-lite"/>
    </source>
</evidence>
<keyword evidence="4" id="KW-0472">Membrane</keyword>
<keyword evidence="4" id="KW-0812">Transmembrane</keyword>
<name>A0A2N3XUW3_SACSN</name>
<dbReference type="InterPro" id="IPR002641">
    <property type="entry name" value="PNPLA_dom"/>
</dbReference>
<gene>
    <name evidence="6" type="ORF">A8926_2091</name>
</gene>
<dbReference type="RefSeq" id="WP_010694080.1">
    <property type="nucleotide sequence ID" value="NZ_CP061007.1"/>
</dbReference>
<keyword evidence="2" id="KW-0378">Hydrolase</keyword>
<feature type="transmembrane region" description="Helical" evidence="4">
    <location>
        <begin position="1134"/>
        <end position="1156"/>
    </location>
</feature>
<keyword evidence="2" id="KW-0442">Lipid degradation</keyword>